<dbReference type="PROSITE" id="PS50977">
    <property type="entry name" value="HTH_TETR_2"/>
    <property type="match status" value="1"/>
</dbReference>
<dbReference type="Proteomes" id="UP000315215">
    <property type="component" value="Chromosome"/>
</dbReference>
<organism evidence="4 5">
    <name type="scientific">Radiobacillus deserti</name>
    <dbReference type="NCBI Taxonomy" id="2594883"/>
    <lineage>
        <taxon>Bacteria</taxon>
        <taxon>Bacillati</taxon>
        <taxon>Bacillota</taxon>
        <taxon>Bacilli</taxon>
        <taxon>Bacillales</taxon>
        <taxon>Bacillaceae</taxon>
        <taxon>Radiobacillus</taxon>
    </lineage>
</organism>
<gene>
    <name evidence="4" type="ORF">FN924_02025</name>
</gene>
<dbReference type="RefSeq" id="WP_143891841.1">
    <property type="nucleotide sequence ID" value="NZ_CP041666.1"/>
</dbReference>
<dbReference type="EMBL" id="CP041666">
    <property type="protein sequence ID" value="QDP39091.1"/>
    <property type="molecule type" value="Genomic_DNA"/>
</dbReference>
<dbReference type="PRINTS" id="PR00455">
    <property type="entry name" value="HTHTETR"/>
</dbReference>
<dbReference type="PANTHER" id="PTHR30055:SF222">
    <property type="entry name" value="REGULATORY PROTEIN"/>
    <property type="match status" value="1"/>
</dbReference>
<dbReference type="OrthoDB" id="277085at2"/>
<name>A0A516KCF4_9BACI</name>
<dbReference type="InterPro" id="IPR009057">
    <property type="entry name" value="Homeodomain-like_sf"/>
</dbReference>
<protein>
    <submittedName>
        <fullName evidence="4">TetR/AcrR family transcriptional regulator</fullName>
    </submittedName>
</protein>
<dbReference type="SUPFAM" id="SSF46689">
    <property type="entry name" value="Homeodomain-like"/>
    <property type="match status" value="1"/>
</dbReference>
<accession>A0A516KCF4</accession>
<dbReference type="AlphaFoldDB" id="A0A516KCF4"/>
<proteinExistence type="predicted"/>
<feature type="DNA-binding region" description="H-T-H motif" evidence="2">
    <location>
        <begin position="43"/>
        <end position="62"/>
    </location>
</feature>
<evidence type="ECO:0000259" key="3">
    <source>
        <dbReference type="PROSITE" id="PS50977"/>
    </source>
</evidence>
<reference evidence="4 5" key="1">
    <citation type="submission" date="2019-07" db="EMBL/GenBank/DDBJ databases">
        <authorList>
            <person name="Li J."/>
        </authorList>
    </citation>
    <scope>NUCLEOTIDE SEQUENCE [LARGE SCALE GENOMIC DNA]</scope>
    <source>
        <strain evidence="4 5">TKL69</strain>
    </source>
</reference>
<keyword evidence="5" id="KW-1185">Reference proteome</keyword>
<dbReference type="PANTHER" id="PTHR30055">
    <property type="entry name" value="HTH-TYPE TRANSCRIPTIONAL REGULATOR RUTR"/>
    <property type="match status" value="1"/>
</dbReference>
<dbReference type="GO" id="GO:0003677">
    <property type="term" value="F:DNA binding"/>
    <property type="evidence" value="ECO:0007669"/>
    <property type="project" value="UniProtKB-UniRule"/>
</dbReference>
<dbReference type="KEGG" id="aqt:FN924_02025"/>
<keyword evidence="1 2" id="KW-0238">DNA-binding</keyword>
<dbReference type="SUPFAM" id="SSF48498">
    <property type="entry name" value="Tetracyclin repressor-like, C-terminal domain"/>
    <property type="match status" value="1"/>
</dbReference>
<dbReference type="Gene3D" id="1.10.357.10">
    <property type="entry name" value="Tetracycline Repressor, domain 2"/>
    <property type="match status" value="1"/>
</dbReference>
<dbReference type="GO" id="GO:0006355">
    <property type="term" value="P:regulation of DNA-templated transcription"/>
    <property type="evidence" value="ECO:0007669"/>
    <property type="project" value="UniProtKB-ARBA"/>
</dbReference>
<evidence type="ECO:0000256" key="2">
    <source>
        <dbReference type="PROSITE-ProRule" id="PRU00335"/>
    </source>
</evidence>
<evidence type="ECO:0000256" key="1">
    <source>
        <dbReference type="ARBA" id="ARBA00023125"/>
    </source>
</evidence>
<dbReference type="InterPro" id="IPR036271">
    <property type="entry name" value="Tet_transcr_reg_TetR-rel_C_sf"/>
</dbReference>
<dbReference type="Pfam" id="PF00440">
    <property type="entry name" value="TetR_N"/>
    <property type="match status" value="1"/>
</dbReference>
<evidence type="ECO:0000313" key="4">
    <source>
        <dbReference type="EMBL" id="QDP39091.1"/>
    </source>
</evidence>
<evidence type="ECO:0000313" key="5">
    <source>
        <dbReference type="Proteomes" id="UP000315215"/>
    </source>
</evidence>
<feature type="domain" description="HTH tetR-type" evidence="3">
    <location>
        <begin position="20"/>
        <end position="80"/>
    </location>
</feature>
<sequence>MDERYIQQLLQQHDDDKKLTEKQARILIAAIEMFAKKGYFATSTSEIAKAASVAEGTIFRHYPSKKELLLAIVKPGVMKLAFPIFASDMASKIFDQEFQSLDSMLRTFIKNRMEFVEDNLPLVKILLQEIAFHDEIKEILGAAAHTYVLPRVKNLLDVCRKQNVVKDLPDETLLRFIITNVLGFIVTRYLVFPDRDWNDEQEVENVVKLIIDGLRPS</sequence>
<dbReference type="InterPro" id="IPR050109">
    <property type="entry name" value="HTH-type_TetR-like_transc_reg"/>
</dbReference>
<dbReference type="InterPro" id="IPR001647">
    <property type="entry name" value="HTH_TetR"/>
</dbReference>